<dbReference type="SMART" id="SM00091">
    <property type="entry name" value="PAS"/>
    <property type="match status" value="1"/>
</dbReference>
<sequence length="238" mass="25931">MSRTAPPSPAPASFEYRLEHTPVGVVVLDPGRRIRAINHTARRLLRAEAATPGTALLDLHPPAARVKVRWLLDAAENAVDGSAAMVITTLFGSLVAKVSLLDDDGYCLMLHALGETAMTAAPADEAGRGRLLKLPLLRNGATELIDIDQVACLSAQGHYAEALTAQGRFLCPLSLAALGQRVDGTVFVRVHRRHLVNLRRVRQAQRQDGRWRLMLDDGQTLIPVGRDKVDLLRRLLAL</sequence>
<reference evidence="2" key="1">
    <citation type="submission" date="2016-10" db="EMBL/GenBank/DDBJ databases">
        <title>Sequence of Gallionella enrichment culture.</title>
        <authorList>
            <person name="Poehlein A."/>
            <person name="Muehling M."/>
            <person name="Daniel R."/>
        </authorList>
    </citation>
    <scope>NUCLEOTIDE SEQUENCE</scope>
</reference>
<dbReference type="PANTHER" id="PTHR37299:SF1">
    <property type="entry name" value="STAGE 0 SPORULATION PROTEIN A HOMOLOG"/>
    <property type="match status" value="1"/>
</dbReference>
<accession>A0A1J5REQ7</accession>
<evidence type="ECO:0000313" key="2">
    <source>
        <dbReference type="EMBL" id="OIQ94592.1"/>
    </source>
</evidence>
<dbReference type="InterPro" id="IPR035965">
    <property type="entry name" value="PAS-like_dom_sf"/>
</dbReference>
<dbReference type="InterPro" id="IPR046947">
    <property type="entry name" value="LytR-like"/>
</dbReference>
<dbReference type="SUPFAM" id="SSF55785">
    <property type="entry name" value="PYP-like sensor domain (PAS domain)"/>
    <property type="match status" value="1"/>
</dbReference>
<dbReference type="PANTHER" id="PTHR37299">
    <property type="entry name" value="TRANSCRIPTIONAL REGULATOR-RELATED"/>
    <property type="match status" value="1"/>
</dbReference>
<dbReference type="SMART" id="SM00850">
    <property type="entry name" value="LytTR"/>
    <property type="match status" value="1"/>
</dbReference>
<dbReference type="Gene3D" id="2.40.50.1020">
    <property type="entry name" value="LytTr DNA-binding domain"/>
    <property type="match status" value="1"/>
</dbReference>
<dbReference type="Pfam" id="PF13188">
    <property type="entry name" value="PAS_8"/>
    <property type="match status" value="1"/>
</dbReference>
<evidence type="ECO:0000259" key="1">
    <source>
        <dbReference type="PROSITE" id="PS50930"/>
    </source>
</evidence>
<gene>
    <name evidence="2" type="primary">rcoM</name>
    <name evidence="2" type="ORF">GALL_234490</name>
</gene>
<dbReference type="PROSITE" id="PS50930">
    <property type="entry name" value="HTH_LYTTR"/>
    <property type="match status" value="1"/>
</dbReference>
<proteinExistence type="predicted"/>
<dbReference type="Pfam" id="PF04397">
    <property type="entry name" value="LytTR"/>
    <property type="match status" value="1"/>
</dbReference>
<dbReference type="EMBL" id="MLJW01000183">
    <property type="protein sequence ID" value="OIQ94592.1"/>
    <property type="molecule type" value="Genomic_DNA"/>
</dbReference>
<dbReference type="GO" id="GO:0003677">
    <property type="term" value="F:DNA binding"/>
    <property type="evidence" value="ECO:0007669"/>
    <property type="project" value="InterPro"/>
</dbReference>
<protein>
    <submittedName>
        <fullName evidence="2">CO-responsive transcriptional regulator RcoM</fullName>
    </submittedName>
</protein>
<dbReference type="InterPro" id="IPR000014">
    <property type="entry name" value="PAS"/>
</dbReference>
<dbReference type="CDD" id="cd00130">
    <property type="entry name" value="PAS"/>
    <property type="match status" value="1"/>
</dbReference>
<name>A0A1J5REQ7_9ZZZZ</name>
<organism evidence="2">
    <name type="scientific">mine drainage metagenome</name>
    <dbReference type="NCBI Taxonomy" id="410659"/>
    <lineage>
        <taxon>unclassified sequences</taxon>
        <taxon>metagenomes</taxon>
        <taxon>ecological metagenomes</taxon>
    </lineage>
</organism>
<comment type="caution">
    <text evidence="2">The sequence shown here is derived from an EMBL/GenBank/DDBJ whole genome shotgun (WGS) entry which is preliminary data.</text>
</comment>
<feature type="domain" description="HTH LytTR-type" evidence="1">
    <location>
        <begin position="134"/>
        <end position="238"/>
    </location>
</feature>
<dbReference type="GO" id="GO:0000156">
    <property type="term" value="F:phosphorelay response regulator activity"/>
    <property type="evidence" value="ECO:0007669"/>
    <property type="project" value="InterPro"/>
</dbReference>
<dbReference type="AlphaFoldDB" id="A0A1J5REQ7"/>
<dbReference type="InterPro" id="IPR007492">
    <property type="entry name" value="LytTR_DNA-bd_dom"/>
</dbReference>
<dbReference type="Gene3D" id="3.30.450.20">
    <property type="entry name" value="PAS domain"/>
    <property type="match status" value="1"/>
</dbReference>